<reference evidence="14" key="1">
    <citation type="submission" date="2019-08" db="EMBL/GenBank/DDBJ databases">
        <title>Three high-quality genomes provides insights into domestication of ducks.</title>
        <authorList>
            <person name="Hou Z.C."/>
            <person name="Zhu F."/>
            <person name="Yin Z.T."/>
            <person name="Zhang F."/>
        </authorList>
    </citation>
    <scope>NUCLEOTIDE SEQUENCE [LARGE SCALE GENOMIC DNA]</scope>
</reference>
<dbReference type="InterPro" id="IPR041263">
    <property type="entry name" value="Gasdermin_PUB"/>
</dbReference>
<reference evidence="14" key="2">
    <citation type="submission" date="2025-08" db="UniProtKB">
        <authorList>
            <consortium name="Ensembl"/>
        </authorList>
    </citation>
    <scope>IDENTIFICATION</scope>
</reference>
<accession>A0A8B9TUP7</accession>
<proteinExistence type="inferred from homology"/>
<evidence type="ECO:0000256" key="9">
    <source>
        <dbReference type="ARBA" id="ARBA00023136"/>
    </source>
</evidence>
<keyword evidence="7" id="KW-1210">Necrosis</keyword>
<feature type="domain" description="Gasdermin pore forming" evidence="12">
    <location>
        <begin position="1"/>
        <end position="240"/>
    </location>
</feature>
<keyword evidence="4" id="KW-1134">Transmembrane beta strand</keyword>
<evidence type="ECO:0000256" key="8">
    <source>
        <dbReference type="ARBA" id="ARBA00022692"/>
    </source>
</evidence>
<evidence type="ECO:0000256" key="10">
    <source>
        <dbReference type="ARBA" id="ARBA00023139"/>
    </source>
</evidence>
<keyword evidence="10" id="KW-0564">Palmitate</keyword>
<dbReference type="Pfam" id="PF17708">
    <property type="entry name" value="Gasdermin_C"/>
    <property type="match status" value="1"/>
</dbReference>
<keyword evidence="9" id="KW-0472">Membrane</keyword>
<dbReference type="PANTHER" id="PTHR16399">
    <property type="entry name" value="GASDERMIN"/>
    <property type="match status" value="1"/>
</dbReference>
<dbReference type="AlphaFoldDB" id="A0A8B9TUP7"/>
<feature type="domain" description="Gasdermin PUB" evidence="13">
    <location>
        <begin position="247"/>
        <end position="373"/>
    </location>
</feature>
<dbReference type="Proteomes" id="UP000694400">
    <property type="component" value="Chromosome 25"/>
</dbReference>
<reference evidence="14" key="3">
    <citation type="submission" date="2025-09" db="UniProtKB">
        <authorList>
            <consortium name="Ensembl"/>
        </authorList>
    </citation>
    <scope>IDENTIFICATION</scope>
</reference>
<dbReference type="GO" id="GO:0005546">
    <property type="term" value="F:phosphatidylinositol-4,5-bisphosphate binding"/>
    <property type="evidence" value="ECO:0007669"/>
    <property type="project" value="TreeGrafter"/>
</dbReference>
<sequence length="442" mass="49904">MFKKVTQNVAKQMDPSGNLVPVESIVDQDHFRTLCLVTGKGKTSFRQFLPYKRTEYKLHDVLLPGKDDESDESIPCGDQQDSKRFETAGRAHDQIDGFVSVDTKPVQVELGGSASFSKEWSIKMEKKAVDVKQLEALSRKRKLNVDHPFIQQLRKTQQNLYVVHETLEASDVVSYEESKEKTGQFAAQLYAKIIAKGTCMRKQSITIPKGCILAFKAIQVIIKDAAWEIHYFPESKTPTFVSDGRQLDVLKKEVKKNCEILSQLPVNLRSTFLGAIKYALRDTDFFEELAQKVSKVLHRFFNEPDNCELTTQNPKLKDVLSILQSLSEDERRNLAGAIYYTLEALSEQPEEQRLFLLESLEMETVRRQRTLGRSGGDDVLLPFSANEEEETTNAVLETNGVRIQEDGFALCNQKGFTALEALYPVSIGLHTSSVRADLKGAI</sequence>
<dbReference type="InterPro" id="IPR040460">
    <property type="entry name" value="Gasdermin_pore"/>
</dbReference>
<dbReference type="GO" id="GO:0070273">
    <property type="term" value="F:phosphatidylinositol-4-phosphate binding"/>
    <property type="evidence" value="ECO:0007669"/>
    <property type="project" value="TreeGrafter"/>
</dbReference>
<evidence type="ECO:0000313" key="15">
    <source>
        <dbReference type="Proteomes" id="UP000694400"/>
    </source>
</evidence>
<dbReference type="PANTHER" id="PTHR16399:SF18">
    <property type="entry name" value="GASDERMIN-A"/>
    <property type="match status" value="1"/>
</dbReference>
<comment type="subcellular location">
    <subcellularLocation>
        <location evidence="2">Cell membrane</location>
        <topology evidence="2">Multi-pass membrane protein</topology>
    </subcellularLocation>
    <subcellularLocation>
        <location evidence="1">Cytoplasm</location>
    </subcellularLocation>
</comment>
<dbReference type="Pfam" id="PF04598">
    <property type="entry name" value="Gasdermin"/>
    <property type="match status" value="1"/>
</dbReference>
<keyword evidence="8" id="KW-0812">Transmembrane</keyword>
<dbReference type="GO" id="GO:0005886">
    <property type="term" value="C:plasma membrane"/>
    <property type="evidence" value="ECO:0007669"/>
    <property type="project" value="UniProtKB-SubCell"/>
</dbReference>
<keyword evidence="6" id="KW-0963">Cytoplasm</keyword>
<evidence type="ECO:0000256" key="7">
    <source>
        <dbReference type="ARBA" id="ARBA00022590"/>
    </source>
</evidence>
<organism evidence="14 15">
    <name type="scientific">Anas platyrhynchos</name>
    <name type="common">Mallard</name>
    <name type="synonym">Anas boschas</name>
    <dbReference type="NCBI Taxonomy" id="8839"/>
    <lineage>
        <taxon>Eukaryota</taxon>
        <taxon>Metazoa</taxon>
        <taxon>Chordata</taxon>
        <taxon>Craniata</taxon>
        <taxon>Vertebrata</taxon>
        <taxon>Euteleostomi</taxon>
        <taxon>Archelosauria</taxon>
        <taxon>Archosauria</taxon>
        <taxon>Dinosauria</taxon>
        <taxon>Saurischia</taxon>
        <taxon>Theropoda</taxon>
        <taxon>Coelurosauria</taxon>
        <taxon>Aves</taxon>
        <taxon>Neognathae</taxon>
        <taxon>Galloanserae</taxon>
        <taxon>Anseriformes</taxon>
        <taxon>Anatidae</taxon>
        <taxon>Anatinae</taxon>
        <taxon>Anas</taxon>
    </lineage>
</organism>
<dbReference type="GO" id="GO:0005737">
    <property type="term" value="C:cytoplasm"/>
    <property type="evidence" value="ECO:0007669"/>
    <property type="project" value="UniProtKB-SubCell"/>
</dbReference>
<name>A0A8B9TUP7_ANAPL</name>
<dbReference type="InterPro" id="IPR007677">
    <property type="entry name" value="Gasdermin"/>
</dbReference>
<dbReference type="GO" id="GO:0042742">
    <property type="term" value="P:defense response to bacterium"/>
    <property type="evidence" value="ECO:0007669"/>
    <property type="project" value="TreeGrafter"/>
</dbReference>
<evidence type="ECO:0000256" key="11">
    <source>
        <dbReference type="ARBA" id="ARBA00023288"/>
    </source>
</evidence>
<dbReference type="GO" id="GO:0001786">
    <property type="term" value="F:phosphatidylserine binding"/>
    <property type="evidence" value="ECO:0007669"/>
    <property type="project" value="TreeGrafter"/>
</dbReference>
<evidence type="ECO:0000256" key="5">
    <source>
        <dbReference type="ARBA" id="ARBA00022475"/>
    </source>
</evidence>
<keyword evidence="11" id="KW-0449">Lipoprotein</keyword>
<dbReference type="GO" id="GO:0070269">
    <property type="term" value="P:pyroptotic inflammatory response"/>
    <property type="evidence" value="ECO:0007669"/>
    <property type="project" value="TreeGrafter"/>
</dbReference>
<evidence type="ECO:0000256" key="4">
    <source>
        <dbReference type="ARBA" id="ARBA00022452"/>
    </source>
</evidence>
<dbReference type="Ensembl" id="ENSAPLT00020028581.1">
    <property type="protein sequence ID" value="ENSAPLP00020026538.1"/>
    <property type="gene ID" value="ENSAPLG00020018068.1"/>
</dbReference>
<protein>
    <recommendedName>
        <fullName evidence="16">Gasdermin pore forming domain-containing protein</fullName>
    </recommendedName>
</protein>
<keyword evidence="5" id="KW-1003">Cell membrane</keyword>
<evidence type="ECO:0000313" key="14">
    <source>
        <dbReference type="Ensembl" id="ENSAPLP00020026538.1"/>
    </source>
</evidence>
<evidence type="ECO:0000256" key="2">
    <source>
        <dbReference type="ARBA" id="ARBA00004651"/>
    </source>
</evidence>
<evidence type="ECO:0000256" key="3">
    <source>
        <dbReference type="ARBA" id="ARBA00009279"/>
    </source>
</evidence>
<evidence type="ECO:0000259" key="13">
    <source>
        <dbReference type="Pfam" id="PF17708"/>
    </source>
</evidence>
<evidence type="ECO:0000259" key="12">
    <source>
        <dbReference type="Pfam" id="PF04598"/>
    </source>
</evidence>
<comment type="similarity">
    <text evidence="3">Belongs to the gasdermin family.</text>
</comment>
<dbReference type="GO" id="GO:0012501">
    <property type="term" value="P:programmed cell death"/>
    <property type="evidence" value="ECO:0007669"/>
    <property type="project" value="UniProtKB-KW"/>
</dbReference>
<evidence type="ECO:0000256" key="6">
    <source>
        <dbReference type="ARBA" id="ARBA00022490"/>
    </source>
</evidence>
<evidence type="ECO:0008006" key="16">
    <source>
        <dbReference type="Google" id="ProtNLM"/>
    </source>
</evidence>
<evidence type="ECO:0000256" key="1">
    <source>
        <dbReference type="ARBA" id="ARBA00004496"/>
    </source>
</evidence>